<feature type="compositionally biased region" description="Polar residues" evidence="1">
    <location>
        <begin position="1"/>
        <end position="10"/>
    </location>
</feature>
<accession>A0A3L6E1C4</accession>
<reference evidence="2" key="1">
    <citation type="journal article" date="2018" name="Nat. Genet.">
        <title>Extensive intraspecific gene order and gene structural variations between Mo17 and other maize genomes.</title>
        <authorList>
            <person name="Sun S."/>
            <person name="Zhou Y."/>
            <person name="Chen J."/>
            <person name="Shi J."/>
            <person name="Zhao H."/>
            <person name="Zhao H."/>
            <person name="Song W."/>
            <person name="Zhang M."/>
            <person name="Cui Y."/>
            <person name="Dong X."/>
            <person name="Liu H."/>
            <person name="Ma X."/>
            <person name="Jiao Y."/>
            <person name="Wang B."/>
            <person name="Wei X."/>
            <person name="Stein J.C."/>
            <person name="Glaubitz J.C."/>
            <person name="Lu F."/>
            <person name="Yu G."/>
            <person name="Liang C."/>
            <person name="Fengler K."/>
            <person name="Li B."/>
            <person name="Rafalski A."/>
            <person name="Schnable P.S."/>
            <person name="Ware D.H."/>
            <person name="Buckler E.S."/>
            <person name="Lai J."/>
        </authorList>
    </citation>
    <scope>NUCLEOTIDE SEQUENCE [LARGE SCALE GENOMIC DNA]</scope>
    <source>
        <tissue evidence="2">Seedling</tissue>
    </source>
</reference>
<comment type="caution">
    <text evidence="2">The sequence shown here is derived from an EMBL/GenBank/DDBJ whole genome shotgun (WGS) entry which is preliminary data.</text>
</comment>
<name>A0A3L6E1C4_MAIZE</name>
<evidence type="ECO:0000313" key="2">
    <source>
        <dbReference type="EMBL" id="PWZ14676.1"/>
    </source>
</evidence>
<dbReference type="ExpressionAtlas" id="A0A3L6E1C4">
    <property type="expression patterns" value="baseline and differential"/>
</dbReference>
<dbReference type="Proteomes" id="UP000251960">
    <property type="component" value="Chromosome 7"/>
</dbReference>
<sequence length="78" mass="8511">MDNAINSLTSKFGAELAQSHDSTDKKGQNDAEEVEELESMTPAAYSEPPRNIQLSLRSASAKVKPSTLPRRSARLLPK</sequence>
<proteinExistence type="predicted"/>
<feature type="region of interest" description="Disordered" evidence="1">
    <location>
        <begin position="1"/>
        <end position="78"/>
    </location>
</feature>
<gene>
    <name evidence="2" type="ORF">Zm00014a_013042</name>
</gene>
<evidence type="ECO:0000256" key="1">
    <source>
        <dbReference type="SAM" id="MobiDB-lite"/>
    </source>
</evidence>
<dbReference type="AlphaFoldDB" id="A0A3L6E1C4"/>
<protein>
    <submittedName>
        <fullName evidence="2">Uncharacterized protein</fullName>
    </submittedName>
</protein>
<dbReference type="EMBL" id="NCVQ01000008">
    <property type="protein sequence ID" value="PWZ14676.1"/>
    <property type="molecule type" value="Genomic_DNA"/>
</dbReference>
<organism evidence="2">
    <name type="scientific">Zea mays</name>
    <name type="common">Maize</name>
    <dbReference type="NCBI Taxonomy" id="4577"/>
    <lineage>
        <taxon>Eukaryota</taxon>
        <taxon>Viridiplantae</taxon>
        <taxon>Streptophyta</taxon>
        <taxon>Embryophyta</taxon>
        <taxon>Tracheophyta</taxon>
        <taxon>Spermatophyta</taxon>
        <taxon>Magnoliopsida</taxon>
        <taxon>Liliopsida</taxon>
        <taxon>Poales</taxon>
        <taxon>Poaceae</taxon>
        <taxon>PACMAD clade</taxon>
        <taxon>Panicoideae</taxon>
        <taxon>Andropogonodae</taxon>
        <taxon>Andropogoneae</taxon>
        <taxon>Tripsacinae</taxon>
        <taxon>Zea</taxon>
    </lineage>
</organism>